<dbReference type="PANTHER" id="PTHR31462">
    <property type="entry name" value="ENDOSOMAL/LYSOSOMAL POTASSIUM CHANNEL TMEM175"/>
    <property type="match status" value="1"/>
</dbReference>
<evidence type="ECO:0000313" key="14">
    <source>
        <dbReference type="EMBL" id="NIH78419.1"/>
    </source>
</evidence>
<evidence type="ECO:0000256" key="8">
    <source>
        <dbReference type="ARBA" id="ARBA00022989"/>
    </source>
</evidence>
<keyword evidence="5 13" id="KW-0812">Transmembrane</keyword>
<comment type="caution">
    <text evidence="14">The sequence shown here is derived from an EMBL/GenBank/DDBJ whole genome shotgun (WGS) entry which is preliminary data.</text>
</comment>
<keyword evidence="8 13" id="KW-1133">Transmembrane helix</keyword>
<evidence type="ECO:0000256" key="1">
    <source>
        <dbReference type="ARBA" id="ARBA00004141"/>
    </source>
</evidence>
<evidence type="ECO:0000256" key="11">
    <source>
        <dbReference type="ARBA" id="ARBA00023303"/>
    </source>
</evidence>
<comment type="similarity">
    <text evidence="2">Belongs to the TMEM175 family.</text>
</comment>
<keyword evidence="9" id="KW-0406">Ion transport</keyword>
<keyword evidence="6" id="KW-0631">Potassium channel</keyword>
<evidence type="ECO:0000256" key="2">
    <source>
        <dbReference type="ARBA" id="ARBA00006920"/>
    </source>
</evidence>
<gene>
    <name evidence="14" type="ORF">FHX46_000949</name>
</gene>
<evidence type="ECO:0000256" key="10">
    <source>
        <dbReference type="ARBA" id="ARBA00023136"/>
    </source>
</evidence>
<comment type="catalytic activity">
    <reaction evidence="12">
        <text>K(+)(in) = K(+)(out)</text>
        <dbReference type="Rhea" id="RHEA:29463"/>
        <dbReference type="ChEBI" id="CHEBI:29103"/>
    </reaction>
</comment>
<evidence type="ECO:0000256" key="4">
    <source>
        <dbReference type="ARBA" id="ARBA00022538"/>
    </source>
</evidence>
<keyword evidence="15" id="KW-1185">Reference proteome</keyword>
<dbReference type="RefSeq" id="WP_167110995.1">
    <property type="nucleotide sequence ID" value="NZ_JAANOU010000001.1"/>
</dbReference>
<evidence type="ECO:0000256" key="12">
    <source>
        <dbReference type="ARBA" id="ARBA00034430"/>
    </source>
</evidence>
<protein>
    <submittedName>
        <fullName evidence="14">Membrane protein</fullName>
    </submittedName>
</protein>
<keyword evidence="7" id="KW-0630">Potassium</keyword>
<reference evidence="14 15" key="1">
    <citation type="submission" date="2020-03" db="EMBL/GenBank/DDBJ databases">
        <title>Sequencing the genomes of 1000 actinobacteria strains.</title>
        <authorList>
            <person name="Klenk H.-P."/>
        </authorList>
    </citation>
    <scope>NUCLEOTIDE SEQUENCE [LARGE SCALE GENOMIC DNA]</scope>
    <source>
        <strain evidence="14 15">DSM 45668</strain>
    </source>
</reference>
<evidence type="ECO:0000256" key="13">
    <source>
        <dbReference type="SAM" id="Phobius"/>
    </source>
</evidence>
<accession>A0ABX0SRZ0</accession>
<evidence type="ECO:0000256" key="9">
    <source>
        <dbReference type="ARBA" id="ARBA00023065"/>
    </source>
</evidence>
<organism evidence="14 15">
    <name type="scientific">Amycolatopsis viridis</name>
    <dbReference type="NCBI Taxonomy" id="185678"/>
    <lineage>
        <taxon>Bacteria</taxon>
        <taxon>Bacillati</taxon>
        <taxon>Actinomycetota</taxon>
        <taxon>Actinomycetes</taxon>
        <taxon>Pseudonocardiales</taxon>
        <taxon>Pseudonocardiaceae</taxon>
        <taxon>Amycolatopsis</taxon>
    </lineage>
</organism>
<dbReference type="EMBL" id="JAANOU010000001">
    <property type="protein sequence ID" value="NIH78419.1"/>
    <property type="molecule type" value="Genomic_DNA"/>
</dbReference>
<dbReference type="InterPro" id="IPR010617">
    <property type="entry name" value="TMEM175-like"/>
</dbReference>
<evidence type="ECO:0000256" key="7">
    <source>
        <dbReference type="ARBA" id="ARBA00022958"/>
    </source>
</evidence>
<dbReference type="PANTHER" id="PTHR31462:SF5">
    <property type="entry name" value="ENDOSOMAL_LYSOSOMAL PROTON CHANNEL TMEM175"/>
    <property type="match status" value="1"/>
</dbReference>
<sequence>MSARPKTAERLVFFSDAVVAIALTLLVLPLVDAVPELVDQHRPASDVISQNRWEIFSFLLSFVVIGRQWMSHHHLFEHIKSYNKALVWLNLAWLLSVAVLPFPTELTGAYGNERFTVLSYIGTVFANTLCVTAMTLLVRRNPDLVYDTAEITPEWVFNSVGVVIALIAAFVLAALVPAVGYFSLFLLFVPPWVARARFRSR</sequence>
<keyword evidence="3" id="KW-0813">Transport</keyword>
<keyword evidence="4" id="KW-0633">Potassium transport</keyword>
<comment type="subcellular location">
    <subcellularLocation>
        <location evidence="1">Membrane</location>
        <topology evidence="1">Multi-pass membrane protein</topology>
    </subcellularLocation>
</comment>
<dbReference type="Proteomes" id="UP000754495">
    <property type="component" value="Unassembled WGS sequence"/>
</dbReference>
<evidence type="ECO:0000256" key="3">
    <source>
        <dbReference type="ARBA" id="ARBA00022448"/>
    </source>
</evidence>
<feature type="transmembrane region" description="Helical" evidence="13">
    <location>
        <begin position="115"/>
        <end position="134"/>
    </location>
</feature>
<feature type="transmembrane region" description="Helical" evidence="13">
    <location>
        <begin position="82"/>
        <end position="103"/>
    </location>
</feature>
<name>A0ABX0SRZ0_9PSEU</name>
<feature type="transmembrane region" description="Helical" evidence="13">
    <location>
        <begin position="12"/>
        <end position="31"/>
    </location>
</feature>
<keyword evidence="10 13" id="KW-0472">Membrane</keyword>
<evidence type="ECO:0000313" key="15">
    <source>
        <dbReference type="Proteomes" id="UP000754495"/>
    </source>
</evidence>
<dbReference type="Pfam" id="PF06736">
    <property type="entry name" value="TMEM175"/>
    <property type="match status" value="1"/>
</dbReference>
<keyword evidence="11" id="KW-0407">Ion channel</keyword>
<evidence type="ECO:0000256" key="5">
    <source>
        <dbReference type="ARBA" id="ARBA00022692"/>
    </source>
</evidence>
<proteinExistence type="inferred from homology"/>
<evidence type="ECO:0000256" key="6">
    <source>
        <dbReference type="ARBA" id="ARBA00022826"/>
    </source>
</evidence>